<evidence type="ECO:0000256" key="11">
    <source>
        <dbReference type="ARBA" id="ARBA00033050"/>
    </source>
</evidence>
<evidence type="ECO:0000259" key="14">
    <source>
        <dbReference type="Pfam" id="PF02867"/>
    </source>
</evidence>
<dbReference type="Proteomes" id="UP000318093">
    <property type="component" value="Unassembled WGS sequence"/>
</dbReference>
<dbReference type="AlphaFoldDB" id="A0A537J5T0"/>
<keyword evidence="5" id="KW-0846">Cobalamin</keyword>
<organism evidence="16 17">
    <name type="scientific">Candidatus Segetimicrobium genomatis</name>
    <dbReference type="NCBI Taxonomy" id="2569760"/>
    <lineage>
        <taxon>Bacteria</taxon>
        <taxon>Bacillati</taxon>
        <taxon>Candidatus Sysuimicrobiota</taxon>
        <taxon>Candidatus Sysuimicrobiia</taxon>
        <taxon>Candidatus Sysuimicrobiales</taxon>
        <taxon>Candidatus Segetimicrobiaceae</taxon>
        <taxon>Candidatus Segetimicrobium</taxon>
    </lineage>
</organism>
<gene>
    <name evidence="16" type="ORF">E6H03_11245</name>
</gene>
<sequence>ASLYSRRIGVGFTGLGDMLCKLRLKYDSEEAVAFVDRLFERIKNIVYDESVNLGQEKGVFPGYDRDQHLRGRFVKALDPAVQARIRKHGLRNVALLTVPPVGSGASLAGTTSGIEPIFDLGYTRRSESLSQQTFTVYHTLVRAYMQRFGVEREEDLPEFFVTAHQILPEMRVRMQATIQKHVDHSISSTVNCPADATEEDVAKIYFLAWKMGCKGITVYRADSRENILTAGTRRSAQAAGASTAIQAAPASASGAPGPVPAVARETHPKRPRPKVTAGRTERIETPRGRIYVTINEDDRGVCEVFVQSLDVEADAIGRMTSLALRTGADPRDVIEQLWRVQSREVAIDRSADGTIVRVTTVAQGVALAVGRALYGPGFRPDLVFPMADRLPAPRPANGYGNGHGASAPAVDAPGSASPGSAEVRDGPAGEIQQPLLTFAGVCPDCGSSLIYENGCSSCRSCGYSRC</sequence>
<keyword evidence="6" id="KW-0237">DNA synthesis</keyword>
<accession>A0A537J5T0</accession>
<reference evidence="16 17" key="1">
    <citation type="journal article" date="2019" name="Nat. Microbiol.">
        <title>Mediterranean grassland soil C-N compound turnover is dependent on rainfall and depth, and is mediated by genomically divergent microorganisms.</title>
        <authorList>
            <person name="Diamond S."/>
            <person name="Andeer P.F."/>
            <person name="Li Z."/>
            <person name="Crits-Christoph A."/>
            <person name="Burstein D."/>
            <person name="Anantharaman K."/>
            <person name="Lane K.R."/>
            <person name="Thomas B.C."/>
            <person name="Pan C."/>
            <person name="Northen T.R."/>
            <person name="Banfield J.F."/>
        </authorList>
    </citation>
    <scope>NUCLEOTIDE SEQUENCE [LARGE SCALE GENOMIC DNA]</scope>
    <source>
        <strain evidence="16">NP_6</strain>
    </source>
</reference>
<dbReference type="PRINTS" id="PR01183">
    <property type="entry name" value="RIBORDTASEM1"/>
</dbReference>
<evidence type="ECO:0000256" key="7">
    <source>
        <dbReference type="ARBA" id="ARBA00022741"/>
    </source>
</evidence>
<evidence type="ECO:0000313" key="17">
    <source>
        <dbReference type="Proteomes" id="UP000318093"/>
    </source>
</evidence>
<feature type="domain" description="Ribonucleotide reductase large subunit C-terminal" evidence="14">
    <location>
        <begin position="5"/>
        <end position="219"/>
    </location>
</feature>
<feature type="region of interest" description="Disordered" evidence="13">
    <location>
        <begin position="395"/>
        <end position="427"/>
    </location>
</feature>
<protein>
    <recommendedName>
        <fullName evidence="4">Vitamin B12-dependent ribonucleotide reductase</fullName>
        <ecNumber evidence="3">1.17.4.1</ecNumber>
    </recommendedName>
    <alternativeName>
        <fullName evidence="11">Ribonucleoside-diphosphate reductase NrdJ</fullName>
    </alternativeName>
</protein>
<evidence type="ECO:0000256" key="4">
    <source>
        <dbReference type="ARBA" id="ARBA00014409"/>
    </source>
</evidence>
<keyword evidence="9" id="KW-0170">Cobalt</keyword>
<comment type="catalytic activity">
    <reaction evidence="12">
        <text>a 2'-deoxyribonucleoside 5'-diphosphate + [thioredoxin]-disulfide + H2O = a ribonucleoside 5'-diphosphate + [thioredoxin]-dithiol</text>
        <dbReference type="Rhea" id="RHEA:23252"/>
        <dbReference type="Rhea" id="RHEA-COMP:10698"/>
        <dbReference type="Rhea" id="RHEA-COMP:10700"/>
        <dbReference type="ChEBI" id="CHEBI:15377"/>
        <dbReference type="ChEBI" id="CHEBI:29950"/>
        <dbReference type="ChEBI" id="CHEBI:50058"/>
        <dbReference type="ChEBI" id="CHEBI:57930"/>
        <dbReference type="ChEBI" id="CHEBI:73316"/>
        <dbReference type="EC" id="1.17.4.1"/>
    </reaction>
</comment>
<dbReference type="InterPro" id="IPR024434">
    <property type="entry name" value="TSCPD_dom"/>
</dbReference>
<dbReference type="PANTHER" id="PTHR43371:SF1">
    <property type="entry name" value="RIBONUCLEOSIDE-DIPHOSPHATE REDUCTASE"/>
    <property type="match status" value="1"/>
</dbReference>
<feature type="domain" description="TSCPD" evidence="15">
    <location>
        <begin position="269"/>
        <end position="343"/>
    </location>
</feature>
<dbReference type="InterPro" id="IPR000788">
    <property type="entry name" value="RNR_lg_C"/>
</dbReference>
<dbReference type="Gene3D" id="3.20.70.20">
    <property type="match status" value="1"/>
</dbReference>
<evidence type="ECO:0000256" key="1">
    <source>
        <dbReference type="ARBA" id="ARBA00001922"/>
    </source>
</evidence>
<dbReference type="GO" id="GO:0000166">
    <property type="term" value="F:nucleotide binding"/>
    <property type="evidence" value="ECO:0007669"/>
    <property type="project" value="UniProtKB-KW"/>
</dbReference>
<evidence type="ECO:0000256" key="8">
    <source>
        <dbReference type="ARBA" id="ARBA00023002"/>
    </source>
</evidence>
<feature type="compositionally biased region" description="Low complexity" evidence="13">
    <location>
        <begin position="240"/>
        <end position="263"/>
    </location>
</feature>
<name>A0A537J5T0_9BACT</name>
<keyword evidence="8" id="KW-0560">Oxidoreductase</keyword>
<feature type="non-terminal residue" evidence="16">
    <location>
        <position position="1"/>
    </location>
</feature>
<keyword evidence="7" id="KW-0547">Nucleotide-binding</keyword>
<evidence type="ECO:0000313" key="16">
    <source>
        <dbReference type="EMBL" id="TMI78901.1"/>
    </source>
</evidence>
<dbReference type="EC" id="1.17.4.1" evidence="3"/>
<dbReference type="Pfam" id="PF12637">
    <property type="entry name" value="TSCPD"/>
    <property type="match status" value="1"/>
</dbReference>
<comment type="function">
    <text evidence="10">Catalyzes the reduction of ribonucleotides to deoxyribonucleotides. May function to provide a pool of deoxyribonucleotide precursors for DNA repair during oxygen limitation and/or for immediate growth after restoration of oxygen.</text>
</comment>
<dbReference type="SUPFAM" id="SSF51998">
    <property type="entry name" value="PFL-like glycyl radical enzymes"/>
    <property type="match status" value="1"/>
</dbReference>
<evidence type="ECO:0000256" key="13">
    <source>
        <dbReference type="SAM" id="MobiDB-lite"/>
    </source>
</evidence>
<comment type="similarity">
    <text evidence="2">Belongs to the ribonucleoside diphosphate reductase class-2 family.</text>
</comment>
<evidence type="ECO:0000256" key="6">
    <source>
        <dbReference type="ARBA" id="ARBA00022634"/>
    </source>
</evidence>
<evidence type="ECO:0000256" key="3">
    <source>
        <dbReference type="ARBA" id="ARBA00012274"/>
    </source>
</evidence>
<evidence type="ECO:0000256" key="9">
    <source>
        <dbReference type="ARBA" id="ARBA00023285"/>
    </source>
</evidence>
<dbReference type="PANTHER" id="PTHR43371">
    <property type="entry name" value="VITAMIN B12-DEPENDENT RIBONUCLEOTIDE REDUCTASE"/>
    <property type="match status" value="1"/>
</dbReference>
<dbReference type="Pfam" id="PF02867">
    <property type="entry name" value="Ribonuc_red_lgC"/>
    <property type="match status" value="1"/>
</dbReference>
<evidence type="ECO:0000256" key="2">
    <source>
        <dbReference type="ARBA" id="ARBA00007405"/>
    </source>
</evidence>
<dbReference type="GO" id="GO:0004748">
    <property type="term" value="F:ribonucleoside-diphosphate reductase activity, thioredoxin disulfide as acceptor"/>
    <property type="evidence" value="ECO:0007669"/>
    <property type="project" value="UniProtKB-EC"/>
</dbReference>
<dbReference type="EMBL" id="VBAN01000376">
    <property type="protein sequence ID" value="TMI78901.1"/>
    <property type="molecule type" value="Genomic_DNA"/>
</dbReference>
<comment type="caution">
    <text evidence="16">The sequence shown here is derived from an EMBL/GenBank/DDBJ whole genome shotgun (WGS) entry which is preliminary data.</text>
</comment>
<proteinExistence type="inferred from homology"/>
<evidence type="ECO:0000259" key="15">
    <source>
        <dbReference type="Pfam" id="PF12637"/>
    </source>
</evidence>
<evidence type="ECO:0000256" key="10">
    <source>
        <dbReference type="ARBA" id="ARBA00025437"/>
    </source>
</evidence>
<dbReference type="GO" id="GO:0031419">
    <property type="term" value="F:cobalamin binding"/>
    <property type="evidence" value="ECO:0007669"/>
    <property type="project" value="UniProtKB-KW"/>
</dbReference>
<dbReference type="InterPro" id="IPR050862">
    <property type="entry name" value="RdRp_reductase_class-2"/>
</dbReference>
<evidence type="ECO:0000256" key="5">
    <source>
        <dbReference type="ARBA" id="ARBA00022628"/>
    </source>
</evidence>
<dbReference type="GO" id="GO:0071897">
    <property type="term" value="P:DNA biosynthetic process"/>
    <property type="evidence" value="ECO:0007669"/>
    <property type="project" value="UniProtKB-KW"/>
</dbReference>
<comment type="cofactor">
    <cofactor evidence="1">
        <name>adenosylcob(III)alamin</name>
        <dbReference type="ChEBI" id="CHEBI:18408"/>
    </cofactor>
</comment>
<evidence type="ECO:0000256" key="12">
    <source>
        <dbReference type="ARBA" id="ARBA00047754"/>
    </source>
</evidence>
<feature type="region of interest" description="Disordered" evidence="13">
    <location>
        <begin position="240"/>
        <end position="279"/>
    </location>
</feature>